<gene>
    <name evidence="4" type="primary">phnD</name>
    <name evidence="4" type="ORF">GKZ89_08755</name>
</gene>
<dbReference type="GO" id="GO:0043190">
    <property type="term" value="C:ATP-binding cassette (ABC) transporter complex"/>
    <property type="evidence" value="ECO:0007669"/>
    <property type="project" value="InterPro"/>
</dbReference>
<evidence type="ECO:0000313" key="5">
    <source>
        <dbReference type="Proteomes" id="UP000434639"/>
    </source>
</evidence>
<evidence type="ECO:0000256" key="1">
    <source>
        <dbReference type="ARBA" id="ARBA00007162"/>
    </source>
</evidence>
<dbReference type="PANTHER" id="PTHR35841">
    <property type="entry name" value="PHOSPHONATES-BINDING PERIPLASMIC PROTEIN"/>
    <property type="match status" value="1"/>
</dbReference>
<dbReference type="GO" id="GO:0055085">
    <property type="term" value="P:transmembrane transport"/>
    <property type="evidence" value="ECO:0007669"/>
    <property type="project" value="InterPro"/>
</dbReference>
<accession>A0A7X2V4U9</accession>
<comment type="similarity">
    <text evidence="1">Belongs to the phosphate/phosphite/phosphonate binding protein family.</text>
</comment>
<dbReference type="PANTHER" id="PTHR35841:SF1">
    <property type="entry name" value="PHOSPHONATES-BINDING PERIPLASMIC PROTEIN"/>
    <property type="match status" value="1"/>
</dbReference>
<feature type="chain" id="PRO_5039320607" evidence="3">
    <location>
        <begin position="27"/>
        <end position="343"/>
    </location>
</feature>
<reference evidence="4 5" key="1">
    <citation type="journal article" date="2017" name="Int. J. Syst. Evol. Microbiol.">
        <title>Bacillus mangrovi sp. nov., isolated from a sediment sample from a mangrove forest.</title>
        <authorList>
            <person name="Gupta V."/>
            <person name="Singh P.K."/>
            <person name="Korpole S."/>
            <person name="Tanuku N.R.S."/>
            <person name="Pinnaka A.K."/>
        </authorList>
    </citation>
    <scope>NUCLEOTIDE SEQUENCE [LARGE SCALE GENOMIC DNA]</scope>
    <source>
        <strain evidence="4 5">KCTC 33872</strain>
    </source>
</reference>
<sequence>MKKAWILILSLCFALVIAGCSSGASGKDDGELTIAWLPNESGADMGEAREEIGKAIEEATGQKVKHQTTTDYIVAIEAIANGKADLAFLGAQGYIEANEKNKKVEPLVVSSGESGTLEDAIYHSWLTVKKGNEQEYEKGGEYTIDGIKGKRFSFVSNSSTSGFQVPSTEIGKHFSEKGEDLAPEDLMEGGEGKFFSEVLFGGSHQGSAVNLLTEKADAAAFCDTCVANYVELEEGKANEAGSVYKVKEGAAEPFQNLAGEQFTLFSVTPVLNAPIVINSENVDEEAKQKILDTLTSEETKNNEKIFVPEGSETSGLFEKASGKEQFVKVEDKWFNPIRELQKK</sequence>
<name>A0A7X2V4U9_9BACI</name>
<comment type="caution">
    <text evidence="4">The sequence shown here is derived from an EMBL/GenBank/DDBJ whole genome shotgun (WGS) entry which is preliminary data.</text>
</comment>
<dbReference type="PROSITE" id="PS51257">
    <property type="entry name" value="PROKAR_LIPOPROTEIN"/>
    <property type="match status" value="1"/>
</dbReference>
<dbReference type="SUPFAM" id="SSF53850">
    <property type="entry name" value="Periplasmic binding protein-like II"/>
    <property type="match status" value="1"/>
</dbReference>
<evidence type="ECO:0000313" key="4">
    <source>
        <dbReference type="EMBL" id="MTH53506.1"/>
    </source>
</evidence>
<keyword evidence="5" id="KW-1185">Reference proteome</keyword>
<organism evidence="4 5">
    <name type="scientific">Metabacillus mangrovi</name>
    <dbReference type="NCBI Taxonomy" id="1491830"/>
    <lineage>
        <taxon>Bacteria</taxon>
        <taxon>Bacillati</taxon>
        <taxon>Bacillota</taxon>
        <taxon>Bacilli</taxon>
        <taxon>Bacillales</taxon>
        <taxon>Bacillaceae</taxon>
        <taxon>Metabacillus</taxon>
    </lineage>
</organism>
<dbReference type="NCBIfam" id="TIGR01098">
    <property type="entry name" value="3A0109s03R"/>
    <property type="match status" value="1"/>
</dbReference>
<feature type="signal peptide" evidence="3">
    <location>
        <begin position="1"/>
        <end position="26"/>
    </location>
</feature>
<keyword evidence="2 3" id="KW-0732">Signal</keyword>
<dbReference type="EMBL" id="WMIB01000006">
    <property type="protein sequence ID" value="MTH53506.1"/>
    <property type="molecule type" value="Genomic_DNA"/>
</dbReference>
<dbReference type="AlphaFoldDB" id="A0A7X2V4U9"/>
<dbReference type="Proteomes" id="UP000434639">
    <property type="component" value="Unassembled WGS sequence"/>
</dbReference>
<dbReference type="InterPro" id="IPR005770">
    <property type="entry name" value="PhnD"/>
</dbReference>
<evidence type="ECO:0000256" key="3">
    <source>
        <dbReference type="SAM" id="SignalP"/>
    </source>
</evidence>
<dbReference type="OrthoDB" id="1792890at2"/>
<protein>
    <submittedName>
        <fullName evidence="4">Phosphate/phosphite/phosphonate ABC transporter substrate-binding protein</fullName>
    </submittedName>
</protein>
<dbReference type="Gene3D" id="3.40.190.10">
    <property type="entry name" value="Periplasmic binding protein-like II"/>
    <property type="match status" value="2"/>
</dbReference>
<evidence type="ECO:0000256" key="2">
    <source>
        <dbReference type="ARBA" id="ARBA00022729"/>
    </source>
</evidence>
<dbReference type="Pfam" id="PF12974">
    <property type="entry name" value="Phosphonate-bd"/>
    <property type="match status" value="1"/>
</dbReference>
<dbReference type="RefSeq" id="WP_155112027.1">
    <property type="nucleotide sequence ID" value="NZ_WMIB01000006.1"/>
</dbReference>
<proteinExistence type="inferred from homology"/>